<dbReference type="Proteomes" id="UP000279089">
    <property type="component" value="Unassembled WGS sequence"/>
</dbReference>
<evidence type="ECO:0000313" key="5">
    <source>
        <dbReference type="EMBL" id="RPD43248.1"/>
    </source>
</evidence>
<proteinExistence type="predicted"/>
<dbReference type="InterPro" id="IPR019734">
    <property type="entry name" value="TPR_rpt"/>
</dbReference>
<feature type="chain" id="PRO_5018119360" evidence="4">
    <location>
        <begin position="19"/>
        <end position="272"/>
    </location>
</feature>
<dbReference type="GO" id="GO:0009279">
    <property type="term" value="C:cell outer membrane"/>
    <property type="evidence" value="ECO:0007669"/>
    <property type="project" value="TreeGrafter"/>
</dbReference>
<evidence type="ECO:0000256" key="1">
    <source>
        <dbReference type="ARBA" id="ARBA00022737"/>
    </source>
</evidence>
<evidence type="ECO:0000256" key="4">
    <source>
        <dbReference type="SAM" id="SignalP"/>
    </source>
</evidence>
<feature type="repeat" description="TPR" evidence="3">
    <location>
        <begin position="192"/>
        <end position="225"/>
    </location>
</feature>
<dbReference type="Gene3D" id="1.25.40.10">
    <property type="entry name" value="Tetratricopeptide repeat domain"/>
    <property type="match status" value="3"/>
</dbReference>
<name>A0A3N4MI10_9BACT</name>
<dbReference type="OrthoDB" id="9803982at2"/>
<keyword evidence="6" id="KW-1185">Reference proteome</keyword>
<dbReference type="Pfam" id="PF13414">
    <property type="entry name" value="TPR_11"/>
    <property type="match status" value="1"/>
</dbReference>
<dbReference type="EMBL" id="RMBX01000001">
    <property type="protein sequence ID" value="RPD43248.1"/>
    <property type="molecule type" value="Genomic_DNA"/>
</dbReference>
<dbReference type="SMART" id="SM00028">
    <property type="entry name" value="TPR"/>
    <property type="match status" value="5"/>
</dbReference>
<dbReference type="Pfam" id="PF13432">
    <property type="entry name" value="TPR_16"/>
    <property type="match status" value="1"/>
</dbReference>
<comment type="caution">
    <text evidence="5">The sequence shown here is derived from an EMBL/GenBank/DDBJ whole genome shotgun (WGS) entry which is preliminary data.</text>
</comment>
<keyword evidence="4" id="KW-0732">Signal</keyword>
<protein>
    <submittedName>
        <fullName evidence="5">Tetratricopeptide repeat protein</fullName>
    </submittedName>
</protein>
<evidence type="ECO:0000256" key="3">
    <source>
        <dbReference type="PROSITE-ProRule" id="PRU00339"/>
    </source>
</evidence>
<dbReference type="PANTHER" id="PTHR44858">
    <property type="entry name" value="TETRATRICOPEPTIDE REPEAT PROTEIN 6"/>
    <property type="match status" value="1"/>
</dbReference>
<feature type="signal peptide" evidence="4">
    <location>
        <begin position="1"/>
        <end position="18"/>
    </location>
</feature>
<dbReference type="SUPFAM" id="SSF48452">
    <property type="entry name" value="TPR-like"/>
    <property type="match status" value="2"/>
</dbReference>
<sequence>MFGTMKLFYVLCIPVFFAACQQSGNEQKTPVVTDSLSVAIDNMRKDLAIKPSDAATRIFLANALIEQGNYAAADSQAAFLEKYPATLPNAFYIYGLSSLNRKDTATAITHLTKAIGLRKDSSEYEAVMLTGDLLLDKKEYNKALELYTLASRIDSTSAEASYAAAEVYNLQGKETQARQQYVQTLALDPAYSPAYIGLGNLLSKYGKWKEALPHYNMAAKADPTNADAFYLRGRALLTLGNQPAGIDDLTKALSFRKNFPEARQLLDSVKNQ</sequence>
<dbReference type="PROSITE" id="PS51257">
    <property type="entry name" value="PROKAR_LIPOPROTEIN"/>
    <property type="match status" value="1"/>
</dbReference>
<dbReference type="InterPro" id="IPR011990">
    <property type="entry name" value="TPR-like_helical_dom_sf"/>
</dbReference>
<dbReference type="GO" id="GO:0046813">
    <property type="term" value="P:receptor-mediated virion attachment to host cell"/>
    <property type="evidence" value="ECO:0007669"/>
    <property type="project" value="TreeGrafter"/>
</dbReference>
<organism evidence="5 6">
    <name type="scientific">Chitinophaga barathri</name>
    <dbReference type="NCBI Taxonomy" id="1647451"/>
    <lineage>
        <taxon>Bacteria</taxon>
        <taxon>Pseudomonadati</taxon>
        <taxon>Bacteroidota</taxon>
        <taxon>Chitinophagia</taxon>
        <taxon>Chitinophagales</taxon>
        <taxon>Chitinophagaceae</taxon>
        <taxon>Chitinophaga</taxon>
    </lineage>
</organism>
<keyword evidence="2 3" id="KW-0802">TPR repeat</keyword>
<dbReference type="AlphaFoldDB" id="A0A3N4MI10"/>
<evidence type="ECO:0000256" key="2">
    <source>
        <dbReference type="ARBA" id="ARBA00022803"/>
    </source>
</evidence>
<evidence type="ECO:0000313" key="6">
    <source>
        <dbReference type="Proteomes" id="UP000279089"/>
    </source>
</evidence>
<reference evidence="6" key="1">
    <citation type="submission" date="2018-11" db="EMBL/GenBank/DDBJ databases">
        <title>Chitinophaga lutea sp.nov., isolate from arsenic contaminated soil.</title>
        <authorList>
            <person name="Zong Y."/>
        </authorList>
    </citation>
    <scope>NUCLEOTIDE SEQUENCE [LARGE SCALE GENOMIC DNA]</scope>
    <source>
        <strain evidence="6">YLT18</strain>
    </source>
</reference>
<gene>
    <name evidence="5" type="ORF">EG028_02835</name>
</gene>
<dbReference type="PANTHER" id="PTHR44858:SF1">
    <property type="entry name" value="UDP-N-ACETYLGLUCOSAMINE--PEPTIDE N-ACETYLGLUCOSAMINYLTRANSFERASE SPINDLY-RELATED"/>
    <property type="match status" value="1"/>
</dbReference>
<keyword evidence="1" id="KW-0677">Repeat</keyword>
<accession>A0A3N4MI10</accession>
<dbReference type="InterPro" id="IPR050498">
    <property type="entry name" value="Ycf3"/>
</dbReference>
<dbReference type="PROSITE" id="PS50005">
    <property type="entry name" value="TPR"/>
    <property type="match status" value="1"/>
</dbReference>